<dbReference type="AlphaFoldDB" id="A0A9P5P7D8"/>
<dbReference type="Pfam" id="PF00144">
    <property type="entry name" value="Beta-lactamase"/>
    <property type="match status" value="1"/>
</dbReference>
<dbReference type="InterPro" id="IPR050491">
    <property type="entry name" value="AmpC-like"/>
</dbReference>
<name>A0A9P5P7D8_9AGAR</name>
<evidence type="ECO:0000313" key="5">
    <source>
        <dbReference type="Proteomes" id="UP000772434"/>
    </source>
</evidence>
<keyword evidence="5" id="KW-1185">Reference proteome</keyword>
<sequence length="263" mass="29149">MHLFTLFLLTAATFAQLQEPLAQSSNRKDVLTPEIDNFIENVLKSWNSPAGVGVAVVQKNEDGTWNIEKKGYGVAKADGSKVTEDTLFAIGSNSKLFDVIATGLLISNESLSPQISWNTKISSIIPEWEMADPIATSESTIIDLMSHRTGLPRHDMVYNDSEPVGSLISQIKYLRPSAGFRETWQYNNIMYIVLSYIPEVFLNVRFAQYVKKHIFLPLGLHATTYSGDLAGATGKLAAGFARDQVNKTEDIFGMGIPRALPYW</sequence>
<dbReference type="PANTHER" id="PTHR46825">
    <property type="entry name" value="D-ALANYL-D-ALANINE-CARBOXYPEPTIDASE/ENDOPEPTIDASE AMPH"/>
    <property type="match status" value="1"/>
</dbReference>
<evidence type="ECO:0000259" key="3">
    <source>
        <dbReference type="Pfam" id="PF00144"/>
    </source>
</evidence>
<feature type="domain" description="Beta-lactamase-related" evidence="3">
    <location>
        <begin position="51"/>
        <end position="231"/>
    </location>
</feature>
<feature type="chain" id="PRO_5040141911" evidence="2">
    <location>
        <begin position="18"/>
        <end position="263"/>
    </location>
</feature>
<dbReference type="InterPro" id="IPR001466">
    <property type="entry name" value="Beta-lactam-related"/>
</dbReference>
<accession>A0A9P5P7D8</accession>
<dbReference type="PANTHER" id="PTHR46825:SF15">
    <property type="entry name" value="BETA-LACTAMASE-RELATED DOMAIN-CONTAINING PROTEIN"/>
    <property type="match status" value="1"/>
</dbReference>
<proteinExistence type="inferred from homology"/>
<gene>
    <name evidence="4" type="ORF">BDP27DRAFT_1276881</name>
</gene>
<organism evidence="4 5">
    <name type="scientific">Rhodocollybia butyracea</name>
    <dbReference type="NCBI Taxonomy" id="206335"/>
    <lineage>
        <taxon>Eukaryota</taxon>
        <taxon>Fungi</taxon>
        <taxon>Dikarya</taxon>
        <taxon>Basidiomycota</taxon>
        <taxon>Agaricomycotina</taxon>
        <taxon>Agaricomycetes</taxon>
        <taxon>Agaricomycetidae</taxon>
        <taxon>Agaricales</taxon>
        <taxon>Marasmiineae</taxon>
        <taxon>Omphalotaceae</taxon>
        <taxon>Rhodocollybia</taxon>
    </lineage>
</organism>
<evidence type="ECO:0000256" key="2">
    <source>
        <dbReference type="SAM" id="SignalP"/>
    </source>
</evidence>
<dbReference type="InterPro" id="IPR012338">
    <property type="entry name" value="Beta-lactam/transpept-like"/>
</dbReference>
<dbReference type="Gene3D" id="3.40.710.10">
    <property type="entry name" value="DD-peptidase/beta-lactamase superfamily"/>
    <property type="match status" value="1"/>
</dbReference>
<evidence type="ECO:0000256" key="1">
    <source>
        <dbReference type="ARBA" id="ARBA00038215"/>
    </source>
</evidence>
<reference evidence="4" key="1">
    <citation type="submission" date="2020-11" db="EMBL/GenBank/DDBJ databases">
        <authorList>
            <consortium name="DOE Joint Genome Institute"/>
            <person name="Ahrendt S."/>
            <person name="Riley R."/>
            <person name="Andreopoulos W."/>
            <person name="Labutti K."/>
            <person name="Pangilinan J."/>
            <person name="Ruiz-Duenas F.J."/>
            <person name="Barrasa J.M."/>
            <person name="Sanchez-Garcia M."/>
            <person name="Camarero S."/>
            <person name="Miyauchi S."/>
            <person name="Serrano A."/>
            <person name="Linde D."/>
            <person name="Babiker R."/>
            <person name="Drula E."/>
            <person name="Ayuso-Fernandez I."/>
            <person name="Pacheco R."/>
            <person name="Padilla G."/>
            <person name="Ferreira P."/>
            <person name="Barriuso J."/>
            <person name="Kellner H."/>
            <person name="Castanera R."/>
            <person name="Alfaro M."/>
            <person name="Ramirez L."/>
            <person name="Pisabarro A.G."/>
            <person name="Kuo A."/>
            <person name="Tritt A."/>
            <person name="Lipzen A."/>
            <person name="He G."/>
            <person name="Yan M."/>
            <person name="Ng V."/>
            <person name="Cullen D."/>
            <person name="Martin F."/>
            <person name="Rosso M.-N."/>
            <person name="Henrissat B."/>
            <person name="Hibbett D."/>
            <person name="Martinez A.T."/>
            <person name="Grigoriev I.V."/>
        </authorList>
    </citation>
    <scope>NUCLEOTIDE SEQUENCE</scope>
    <source>
        <strain evidence="4">AH 40177</strain>
    </source>
</reference>
<dbReference type="EMBL" id="JADNRY010000572">
    <property type="protein sequence ID" value="KAF9039414.1"/>
    <property type="molecule type" value="Genomic_DNA"/>
</dbReference>
<dbReference type="OrthoDB" id="5946976at2759"/>
<evidence type="ECO:0000313" key="4">
    <source>
        <dbReference type="EMBL" id="KAF9039414.1"/>
    </source>
</evidence>
<protein>
    <submittedName>
        <fullName evidence="4">Beta-lactamase/transpeptidase-like protein</fullName>
    </submittedName>
</protein>
<keyword evidence="2" id="KW-0732">Signal</keyword>
<feature type="non-terminal residue" evidence="4">
    <location>
        <position position="263"/>
    </location>
</feature>
<dbReference type="SUPFAM" id="SSF56601">
    <property type="entry name" value="beta-lactamase/transpeptidase-like"/>
    <property type="match status" value="1"/>
</dbReference>
<comment type="caution">
    <text evidence="4">The sequence shown here is derived from an EMBL/GenBank/DDBJ whole genome shotgun (WGS) entry which is preliminary data.</text>
</comment>
<comment type="similarity">
    <text evidence="1">Belongs to the peptidase S12 family.</text>
</comment>
<dbReference type="Proteomes" id="UP000772434">
    <property type="component" value="Unassembled WGS sequence"/>
</dbReference>
<feature type="signal peptide" evidence="2">
    <location>
        <begin position="1"/>
        <end position="17"/>
    </location>
</feature>